<proteinExistence type="predicted"/>
<dbReference type="EMBL" id="FMHV01000002">
    <property type="protein sequence ID" value="SCL16777.1"/>
    <property type="molecule type" value="Genomic_DNA"/>
</dbReference>
<evidence type="ECO:0000313" key="3">
    <source>
        <dbReference type="Proteomes" id="UP000199413"/>
    </source>
</evidence>
<dbReference type="STRING" id="568872.GA0070624_1120"/>
<keyword evidence="3" id="KW-1185">Reference proteome</keyword>
<feature type="region of interest" description="Disordered" evidence="1">
    <location>
        <begin position="1"/>
        <end position="22"/>
    </location>
</feature>
<dbReference type="RefSeq" id="WP_245718669.1">
    <property type="nucleotide sequence ID" value="NZ_FMHV01000002.1"/>
</dbReference>
<evidence type="ECO:0000313" key="2">
    <source>
        <dbReference type="EMBL" id="SCL16777.1"/>
    </source>
</evidence>
<protein>
    <submittedName>
        <fullName evidence="2">Uncharacterized protein</fullName>
    </submittedName>
</protein>
<dbReference type="Proteomes" id="UP000199413">
    <property type="component" value="Unassembled WGS sequence"/>
</dbReference>
<dbReference type="AlphaFoldDB" id="A0A1C6RHW7"/>
<accession>A0A1C6RHW7</accession>
<organism evidence="2 3">
    <name type="scientific">Micromonospora rhizosphaerae</name>
    <dbReference type="NCBI Taxonomy" id="568872"/>
    <lineage>
        <taxon>Bacteria</taxon>
        <taxon>Bacillati</taxon>
        <taxon>Actinomycetota</taxon>
        <taxon>Actinomycetes</taxon>
        <taxon>Micromonosporales</taxon>
        <taxon>Micromonosporaceae</taxon>
        <taxon>Micromonospora</taxon>
    </lineage>
</organism>
<name>A0A1C6RHW7_9ACTN</name>
<gene>
    <name evidence="2" type="ORF">GA0070624_1120</name>
</gene>
<sequence>MANHAAGGDPLRLPSAPPDDPVRGVLAAFTKDLVKGVEDTLATPAAEAGKEVVTCGP</sequence>
<evidence type="ECO:0000256" key="1">
    <source>
        <dbReference type="SAM" id="MobiDB-lite"/>
    </source>
</evidence>
<reference evidence="3" key="1">
    <citation type="submission" date="2016-06" db="EMBL/GenBank/DDBJ databases">
        <authorList>
            <person name="Varghese N."/>
            <person name="Submissions Spin"/>
        </authorList>
    </citation>
    <scope>NUCLEOTIDE SEQUENCE [LARGE SCALE GENOMIC DNA]</scope>
    <source>
        <strain evidence="3">DSM 45431</strain>
    </source>
</reference>